<evidence type="ECO:0000313" key="4">
    <source>
        <dbReference type="Proteomes" id="UP000001631"/>
    </source>
</evidence>
<gene>
    <name evidence="3" type="ORF">HCBG_02921</name>
</gene>
<dbReference type="Proteomes" id="UP000001631">
    <property type="component" value="Unassembled WGS sequence"/>
</dbReference>
<evidence type="ECO:0000256" key="2">
    <source>
        <dbReference type="SAM" id="Phobius"/>
    </source>
</evidence>
<keyword evidence="2" id="KW-0472">Membrane</keyword>
<keyword evidence="2" id="KW-0812">Transmembrane</keyword>
<evidence type="ECO:0000256" key="1">
    <source>
        <dbReference type="SAM" id="MobiDB-lite"/>
    </source>
</evidence>
<dbReference type="HOGENOM" id="CLU_050225_0_0_1"/>
<sequence>MLAIYPLLKPPTWCNWRWNGTGWQEKDDRTSGEGKISSAEAKTQTPTPATSLQSAKDVGRPAAQIPSCWMSDIRELSTFVMSAGDSCTDEEMATHWRSSKSNGKPASGSNSTDGTDDDSISQEEEFTAQTPREGETRPIFIVDSEQKVQDRHPMQNPESFHLLEDVEMADCEWVEKFAEEKMDWEWSEASGKYPLNNSPPKPSLEIESRYHPTWLPHRTIIPPSVVRTNEQEVEAVDFLLDLSRDHPQQWEILVGMYFSQGRHPQAYLGRDGKSKEVLRGEYWEWNWALQDIREQCPRTAPAPYTMPTGQEGKFLQSITESILDGNEDLFLRAIKIWQLERMSYDKCALENIMKRAGWCYDVSSTREWQLMAELKKLPAGSDKAEILEQAIRELPRFAWRCIHDPNCMLVIFPEHFVFVVVVVVAVAVAVAVAFSYIEIHVTN</sequence>
<feature type="transmembrane region" description="Helical" evidence="2">
    <location>
        <begin position="416"/>
        <end position="437"/>
    </location>
</feature>
<name>C0NHU9_AJECG</name>
<dbReference type="GeneID" id="69035937"/>
<dbReference type="RefSeq" id="XP_045289865.1">
    <property type="nucleotide sequence ID" value="XM_045429970.1"/>
</dbReference>
<reference evidence="3" key="1">
    <citation type="submission" date="2009-02" db="EMBL/GenBank/DDBJ databases">
        <title>The Genome Sequence of Ajellomyces capsulatus strain G186AR.</title>
        <authorList>
            <consortium name="The Broad Institute Genome Sequencing Platform"/>
            <person name="Champion M."/>
            <person name="Cuomo C."/>
            <person name="Ma L.-J."/>
            <person name="Henn M.R."/>
            <person name="Sil A."/>
            <person name="Goldman B."/>
            <person name="Young S.K."/>
            <person name="Kodira C.D."/>
            <person name="Zeng Q."/>
            <person name="Koehrsen M."/>
            <person name="Alvarado L."/>
            <person name="Berlin A."/>
            <person name="Borenstein D."/>
            <person name="Chen Z."/>
            <person name="Engels R."/>
            <person name="Freedman E."/>
            <person name="Gellesch M."/>
            <person name="Goldberg J."/>
            <person name="Griggs A."/>
            <person name="Gujja S."/>
            <person name="Heiman D."/>
            <person name="Hepburn T."/>
            <person name="Howarth C."/>
            <person name="Jen D."/>
            <person name="Larson L."/>
            <person name="Lewis B."/>
            <person name="Mehta T."/>
            <person name="Park D."/>
            <person name="Pearson M."/>
            <person name="Roberts A."/>
            <person name="Saif S."/>
            <person name="Shea T."/>
            <person name="Shenoy N."/>
            <person name="Sisk P."/>
            <person name="Stolte C."/>
            <person name="Sykes S."/>
            <person name="Walk T."/>
            <person name="White J."/>
            <person name="Yandava C."/>
            <person name="Klein B."/>
            <person name="McEwen J.G."/>
            <person name="Puccia R."/>
            <person name="Goldman G.H."/>
            <person name="Felipe M.S."/>
            <person name="Nino-Vega G."/>
            <person name="San-Blas G."/>
            <person name="Taylor J."/>
            <person name="Mendoza L."/>
            <person name="Galagan J."/>
            <person name="Nusbaum C."/>
            <person name="Birren B."/>
        </authorList>
    </citation>
    <scope>NUCLEOTIDE SEQUENCE</scope>
    <source>
        <strain evidence="3">G186AR</strain>
    </source>
</reference>
<accession>C0NHU9</accession>
<evidence type="ECO:0000313" key="3">
    <source>
        <dbReference type="EMBL" id="EEH09384.1"/>
    </source>
</evidence>
<dbReference type="EMBL" id="GG663365">
    <property type="protein sequence ID" value="EEH09384.1"/>
    <property type="molecule type" value="Genomic_DNA"/>
</dbReference>
<dbReference type="AlphaFoldDB" id="C0NHU9"/>
<feature type="region of interest" description="Disordered" evidence="1">
    <location>
        <begin position="90"/>
        <end position="138"/>
    </location>
</feature>
<keyword evidence="4" id="KW-1185">Reference proteome</keyword>
<keyword evidence="2" id="KW-1133">Transmembrane helix</keyword>
<feature type="compositionally biased region" description="Acidic residues" evidence="1">
    <location>
        <begin position="114"/>
        <end position="126"/>
    </location>
</feature>
<organism evidence="3 4">
    <name type="scientific">Ajellomyces capsulatus (strain G186AR / H82 / ATCC MYA-2454 / RMSCC 2432)</name>
    <name type="common">Darling's disease fungus</name>
    <name type="synonym">Histoplasma capsulatum</name>
    <dbReference type="NCBI Taxonomy" id="447093"/>
    <lineage>
        <taxon>Eukaryota</taxon>
        <taxon>Fungi</taxon>
        <taxon>Dikarya</taxon>
        <taxon>Ascomycota</taxon>
        <taxon>Pezizomycotina</taxon>
        <taxon>Eurotiomycetes</taxon>
        <taxon>Eurotiomycetidae</taxon>
        <taxon>Onygenales</taxon>
        <taxon>Ajellomycetaceae</taxon>
        <taxon>Histoplasma</taxon>
    </lineage>
</organism>
<proteinExistence type="predicted"/>
<feature type="compositionally biased region" description="Polar residues" evidence="1">
    <location>
        <begin position="40"/>
        <end position="54"/>
    </location>
</feature>
<dbReference type="InParanoid" id="C0NHU9"/>
<protein>
    <submittedName>
        <fullName evidence="3">Uncharacterized protein</fullName>
    </submittedName>
</protein>
<feature type="region of interest" description="Disordered" evidence="1">
    <location>
        <begin position="24"/>
        <end position="62"/>
    </location>
</feature>